<dbReference type="Gene3D" id="3.40.1010.10">
    <property type="entry name" value="Cobalt-precorrin-4 Transmethylase, Domain 1"/>
    <property type="match status" value="1"/>
</dbReference>
<comment type="catalytic activity">
    <reaction evidence="6">
        <text>cytidine(1402) in 16S rRNA + S-adenosyl-L-methionine = 2'-O-methylcytidine(1402) in 16S rRNA + S-adenosyl-L-homocysteine + H(+)</text>
        <dbReference type="Rhea" id="RHEA:42924"/>
        <dbReference type="Rhea" id="RHEA-COMP:10285"/>
        <dbReference type="Rhea" id="RHEA-COMP:10286"/>
        <dbReference type="ChEBI" id="CHEBI:15378"/>
        <dbReference type="ChEBI" id="CHEBI:57856"/>
        <dbReference type="ChEBI" id="CHEBI:59789"/>
        <dbReference type="ChEBI" id="CHEBI:74495"/>
        <dbReference type="ChEBI" id="CHEBI:82748"/>
        <dbReference type="EC" id="2.1.1.198"/>
    </reaction>
</comment>
<dbReference type="InterPro" id="IPR014777">
    <property type="entry name" value="4pyrrole_Mease_sub1"/>
</dbReference>
<dbReference type="InterPro" id="IPR035996">
    <property type="entry name" value="4pyrrol_Methylase_sf"/>
</dbReference>
<dbReference type="GO" id="GO:0005737">
    <property type="term" value="C:cytoplasm"/>
    <property type="evidence" value="ECO:0007669"/>
    <property type="project" value="UniProtKB-SubCell"/>
</dbReference>
<keyword evidence="4 6" id="KW-0808">Transferase</keyword>
<dbReference type="HAMAP" id="MF_01877">
    <property type="entry name" value="16SrRNA_methyltr_I"/>
    <property type="match status" value="1"/>
</dbReference>
<sequence length="283" mass="31234">MTEANTKDSGTLYVVATPIGHLDDITYRAINTLKSCDLVLCEDTRHSKRLLQTYGIETATRSLHTHNEHQLTPELLAQIKAGQNMALISDAGTPLISDPGFPLIEQAHQQGIQVVPVPGPSAVIAFLSVAGLSVQPFTFHGFIAPKQNQRQAFYQHLLPLNQTHVFYESAHRIVNSLNDLVLVLGADAQVSVGRELTKRFEQLFIGSAEKVMADIESDKNHQKGEFVVAVSGQTKARMHPMDAQSRRLARQLKPLLPPKQAAAVVAEHYDINKKMVYEFISGL</sequence>
<dbReference type="Pfam" id="PF00590">
    <property type="entry name" value="TP_methylase"/>
    <property type="match status" value="1"/>
</dbReference>
<evidence type="ECO:0000313" key="9">
    <source>
        <dbReference type="EMBL" id="GGF92074.1"/>
    </source>
</evidence>
<evidence type="ECO:0000259" key="7">
    <source>
        <dbReference type="Pfam" id="PF00590"/>
    </source>
</evidence>
<dbReference type="PANTHER" id="PTHR46111:SF1">
    <property type="entry name" value="RIBOSOMAL RNA SMALL SUBUNIT METHYLTRANSFERASE I"/>
    <property type="match status" value="1"/>
</dbReference>
<evidence type="ECO:0000256" key="6">
    <source>
        <dbReference type="HAMAP-Rule" id="MF_01877"/>
    </source>
</evidence>
<evidence type="ECO:0000259" key="8">
    <source>
        <dbReference type="Pfam" id="PF23016"/>
    </source>
</evidence>
<evidence type="ECO:0000256" key="5">
    <source>
        <dbReference type="ARBA" id="ARBA00022691"/>
    </source>
</evidence>
<keyword evidence="10" id="KW-1185">Reference proteome</keyword>
<feature type="domain" description="Tetrapyrrole methylase" evidence="7">
    <location>
        <begin position="11"/>
        <end position="210"/>
    </location>
</feature>
<dbReference type="InterPro" id="IPR053910">
    <property type="entry name" value="RsmI_HTH"/>
</dbReference>
<dbReference type="SUPFAM" id="SSF53790">
    <property type="entry name" value="Tetrapyrrole methylase"/>
    <property type="match status" value="1"/>
</dbReference>
<reference evidence="9" key="1">
    <citation type="journal article" date="2014" name="Int. J. Syst. Evol. Microbiol.">
        <title>Complete genome sequence of Corynebacterium casei LMG S-19264T (=DSM 44701T), isolated from a smear-ripened cheese.</title>
        <authorList>
            <consortium name="US DOE Joint Genome Institute (JGI-PGF)"/>
            <person name="Walter F."/>
            <person name="Albersmeier A."/>
            <person name="Kalinowski J."/>
            <person name="Ruckert C."/>
        </authorList>
    </citation>
    <scope>NUCLEOTIDE SEQUENCE</scope>
    <source>
        <strain evidence="9">CGMCC 1.12181</strain>
    </source>
</reference>
<keyword evidence="5 6" id="KW-0949">S-adenosyl-L-methionine</keyword>
<dbReference type="PROSITE" id="PS01296">
    <property type="entry name" value="RSMI"/>
    <property type="match status" value="1"/>
</dbReference>
<dbReference type="InterPro" id="IPR000878">
    <property type="entry name" value="4pyrrol_Mease"/>
</dbReference>
<accession>A0A917FNQ2</accession>
<comment type="function">
    <text evidence="6">Catalyzes the 2'-O-methylation of the ribose of cytidine 1402 (C1402) in 16S rRNA.</text>
</comment>
<dbReference type="EMBL" id="BMEO01000004">
    <property type="protein sequence ID" value="GGF92074.1"/>
    <property type="molecule type" value="Genomic_DNA"/>
</dbReference>
<dbReference type="Gene3D" id="3.30.950.10">
    <property type="entry name" value="Methyltransferase, Cobalt-precorrin-4 Transmethylase, Domain 2"/>
    <property type="match status" value="1"/>
</dbReference>
<dbReference type="InterPro" id="IPR018063">
    <property type="entry name" value="SAM_MeTrfase_RsmI_CS"/>
</dbReference>
<dbReference type="RefSeq" id="WP_188364765.1">
    <property type="nucleotide sequence ID" value="NZ_BAABJF010000015.1"/>
</dbReference>
<keyword evidence="3 6" id="KW-0489">Methyltransferase</keyword>
<gene>
    <name evidence="6 9" type="primary">rsmI</name>
    <name evidence="9" type="ORF">GCM10011365_11610</name>
</gene>
<dbReference type="AlphaFoldDB" id="A0A917FNQ2"/>
<dbReference type="EC" id="2.1.1.198" evidence="6"/>
<evidence type="ECO:0000256" key="4">
    <source>
        <dbReference type="ARBA" id="ARBA00022679"/>
    </source>
</evidence>
<comment type="subcellular location">
    <subcellularLocation>
        <location evidence="6">Cytoplasm</location>
    </subcellularLocation>
</comment>
<dbReference type="GO" id="GO:0070677">
    <property type="term" value="F:rRNA (cytosine-2'-O-)-methyltransferase activity"/>
    <property type="evidence" value="ECO:0007669"/>
    <property type="project" value="UniProtKB-UniRule"/>
</dbReference>
<dbReference type="Proteomes" id="UP000605253">
    <property type="component" value="Unassembled WGS sequence"/>
</dbReference>
<dbReference type="FunFam" id="3.40.1010.10:FF:000007">
    <property type="entry name" value="Ribosomal RNA small subunit methyltransferase I"/>
    <property type="match status" value="1"/>
</dbReference>
<evidence type="ECO:0000256" key="3">
    <source>
        <dbReference type="ARBA" id="ARBA00022603"/>
    </source>
</evidence>
<name>A0A917FNQ2_9GAMM</name>
<feature type="domain" description="RsmI HTH" evidence="8">
    <location>
        <begin position="242"/>
        <end position="278"/>
    </location>
</feature>
<evidence type="ECO:0000256" key="1">
    <source>
        <dbReference type="ARBA" id="ARBA00022490"/>
    </source>
</evidence>
<dbReference type="InterPro" id="IPR008189">
    <property type="entry name" value="rRNA_ssu_MeTfrase_I"/>
</dbReference>
<keyword evidence="2 6" id="KW-0698">rRNA processing</keyword>
<dbReference type="PIRSF" id="PIRSF005917">
    <property type="entry name" value="MTase_YraL"/>
    <property type="match status" value="1"/>
</dbReference>
<evidence type="ECO:0000313" key="10">
    <source>
        <dbReference type="Proteomes" id="UP000605253"/>
    </source>
</evidence>
<comment type="caution">
    <text evidence="9">The sequence shown here is derived from an EMBL/GenBank/DDBJ whole genome shotgun (WGS) entry which is preliminary data.</text>
</comment>
<comment type="similarity">
    <text evidence="6">Belongs to the methyltransferase superfamily. RsmI family.</text>
</comment>
<dbReference type="PANTHER" id="PTHR46111">
    <property type="entry name" value="RIBOSOMAL RNA SMALL SUBUNIT METHYLTRANSFERASE I"/>
    <property type="match status" value="1"/>
</dbReference>
<dbReference type="Pfam" id="PF23016">
    <property type="entry name" value="RsmI_C"/>
    <property type="match status" value="1"/>
</dbReference>
<dbReference type="NCBIfam" id="TIGR00096">
    <property type="entry name" value="16S rRNA (cytidine(1402)-2'-O)-methyltransferase"/>
    <property type="match status" value="1"/>
</dbReference>
<dbReference type="InterPro" id="IPR014776">
    <property type="entry name" value="4pyrrole_Mease_sub2"/>
</dbReference>
<dbReference type="CDD" id="cd11648">
    <property type="entry name" value="RsmI"/>
    <property type="match status" value="1"/>
</dbReference>
<reference evidence="9" key="2">
    <citation type="submission" date="2020-09" db="EMBL/GenBank/DDBJ databases">
        <authorList>
            <person name="Sun Q."/>
            <person name="Zhou Y."/>
        </authorList>
    </citation>
    <scope>NUCLEOTIDE SEQUENCE</scope>
    <source>
        <strain evidence="9">CGMCC 1.12181</strain>
    </source>
</reference>
<keyword evidence="1 6" id="KW-0963">Cytoplasm</keyword>
<proteinExistence type="inferred from homology"/>
<protein>
    <recommendedName>
        <fullName evidence="6">Ribosomal RNA small subunit methyltransferase I</fullName>
        <ecNumber evidence="6">2.1.1.198</ecNumber>
    </recommendedName>
    <alternativeName>
        <fullName evidence="6">16S rRNA 2'-O-ribose C1402 methyltransferase</fullName>
    </alternativeName>
    <alternativeName>
        <fullName evidence="6">rRNA (cytidine-2'-O-)-methyltransferase RsmI</fullName>
    </alternativeName>
</protein>
<organism evidence="9 10">
    <name type="scientific">Marinicella pacifica</name>
    <dbReference type="NCBI Taxonomy" id="1171543"/>
    <lineage>
        <taxon>Bacteria</taxon>
        <taxon>Pseudomonadati</taxon>
        <taxon>Pseudomonadota</taxon>
        <taxon>Gammaproteobacteria</taxon>
        <taxon>Lysobacterales</taxon>
        <taxon>Marinicellaceae</taxon>
        <taxon>Marinicella</taxon>
    </lineage>
</organism>
<evidence type="ECO:0000256" key="2">
    <source>
        <dbReference type="ARBA" id="ARBA00022552"/>
    </source>
</evidence>